<dbReference type="RefSeq" id="XP_024737402.1">
    <property type="nucleotide sequence ID" value="XM_024885819.1"/>
</dbReference>
<keyword evidence="3" id="KW-1185">Reference proteome</keyword>
<dbReference type="AlphaFoldDB" id="A0A2J6TC03"/>
<dbReference type="OrthoDB" id="3853310at2759"/>
<dbReference type="Proteomes" id="UP000235371">
    <property type="component" value="Unassembled WGS sequence"/>
</dbReference>
<dbReference type="EMBL" id="KZ613790">
    <property type="protein sequence ID" value="PMD60498.1"/>
    <property type="molecule type" value="Genomic_DNA"/>
</dbReference>
<accession>A0A2J6TC03</accession>
<dbReference type="Pfam" id="PF00583">
    <property type="entry name" value="Acetyltransf_1"/>
    <property type="match status" value="1"/>
</dbReference>
<name>A0A2J6TC03_9HELO</name>
<dbReference type="PROSITE" id="PS51186">
    <property type="entry name" value="GNAT"/>
    <property type="match status" value="1"/>
</dbReference>
<dbReference type="Gene3D" id="3.40.630.30">
    <property type="match status" value="1"/>
</dbReference>
<gene>
    <name evidence="2" type="ORF">K444DRAFT_652670</name>
</gene>
<dbReference type="CDD" id="cd04301">
    <property type="entry name" value="NAT_SF"/>
    <property type="match status" value="1"/>
</dbReference>
<evidence type="ECO:0000259" key="1">
    <source>
        <dbReference type="PROSITE" id="PS51186"/>
    </source>
</evidence>
<protein>
    <recommendedName>
        <fullName evidence="1">N-acetyltransferase domain-containing protein</fullName>
    </recommendedName>
</protein>
<sequence length="280" mass="29772">MMMLTTVEMAQRLEEADVLHLTRQVEACSQLFPGQDISALSVGGGVAGFTLPSFGRKLNHIVGFGVGGTVSSEELVAIEKSYSNKGIDTEIDLCPHADASTLPVLSTHGYTVNGFINNYVRILTDNDLVGAGSLEASRIKISRVNSERLGEFPDISLAGYSDGGRPELLLKTLARIAASRADTRIYFATIDGKIAGSAGLALIETSKGGVAHLYIDSTLPEYRGRGVQVALLRARLSDARRAGFGIASSGARPANVSSRNIERAGFCLAYTKVTFAKKCE</sequence>
<dbReference type="InterPro" id="IPR016181">
    <property type="entry name" value="Acyl_CoA_acyltransferase"/>
</dbReference>
<evidence type="ECO:0000313" key="2">
    <source>
        <dbReference type="EMBL" id="PMD60498.1"/>
    </source>
</evidence>
<dbReference type="GO" id="GO:0016747">
    <property type="term" value="F:acyltransferase activity, transferring groups other than amino-acyl groups"/>
    <property type="evidence" value="ECO:0007669"/>
    <property type="project" value="InterPro"/>
</dbReference>
<organism evidence="2 3">
    <name type="scientific">Hyaloscypha bicolor E</name>
    <dbReference type="NCBI Taxonomy" id="1095630"/>
    <lineage>
        <taxon>Eukaryota</taxon>
        <taxon>Fungi</taxon>
        <taxon>Dikarya</taxon>
        <taxon>Ascomycota</taxon>
        <taxon>Pezizomycotina</taxon>
        <taxon>Leotiomycetes</taxon>
        <taxon>Helotiales</taxon>
        <taxon>Hyaloscyphaceae</taxon>
        <taxon>Hyaloscypha</taxon>
        <taxon>Hyaloscypha bicolor</taxon>
    </lineage>
</organism>
<evidence type="ECO:0000313" key="3">
    <source>
        <dbReference type="Proteomes" id="UP000235371"/>
    </source>
</evidence>
<dbReference type="SUPFAM" id="SSF55729">
    <property type="entry name" value="Acyl-CoA N-acyltransferases (Nat)"/>
    <property type="match status" value="1"/>
</dbReference>
<dbReference type="GeneID" id="36593896"/>
<dbReference type="InterPro" id="IPR000182">
    <property type="entry name" value="GNAT_dom"/>
</dbReference>
<feature type="domain" description="N-acetyltransferase" evidence="1">
    <location>
        <begin position="139"/>
        <end position="280"/>
    </location>
</feature>
<reference evidence="2 3" key="1">
    <citation type="submission" date="2016-04" db="EMBL/GenBank/DDBJ databases">
        <title>A degradative enzymes factory behind the ericoid mycorrhizal symbiosis.</title>
        <authorList>
            <consortium name="DOE Joint Genome Institute"/>
            <person name="Martino E."/>
            <person name="Morin E."/>
            <person name="Grelet G."/>
            <person name="Kuo A."/>
            <person name="Kohler A."/>
            <person name="Daghino S."/>
            <person name="Barry K."/>
            <person name="Choi C."/>
            <person name="Cichocki N."/>
            <person name="Clum A."/>
            <person name="Copeland A."/>
            <person name="Hainaut M."/>
            <person name="Haridas S."/>
            <person name="Labutti K."/>
            <person name="Lindquist E."/>
            <person name="Lipzen A."/>
            <person name="Khouja H.-R."/>
            <person name="Murat C."/>
            <person name="Ohm R."/>
            <person name="Olson A."/>
            <person name="Spatafora J."/>
            <person name="Veneault-Fourrey C."/>
            <person name="Henrissat B."/>
            <person name="Grigoriev I."/>
            <person name="Martin F."/>
            <person name="Perotto S."/>
        </authorList>
    </citation>
    <scope>NUCLEOTIDE SEQUENCE [LARGE SCALE GENOMIC DNA]</scope>
    <source>
        <strain evidence="2 3">E</strain>
    </source>
</reference>
<proteinExistence type="predicted"/>
<dbReference type="InParanoid" id="A0A2J6TC03"/>